<dbReference type="InterPro" id="IPR000829">
    <property type="entry name" value="DAGK"/>
</dbReference>
<comment type="caution">
    <text evidence="22">The sequence shown here is derived from an EMBL/GenBank/DDBJ whole genome shotgun (WGS) entry which is preliminary data.</text>
</comment>
<feature type="transmembrane region" description="Helical" evidence="21">
    <location>
        <begin position="36"/>
        <end position="53"/>
    </location>
</feature>
<comment type="similarity">
    <text evidence="3 21">Belongs to the bacterial diacylglycerol kinase family.</text>
</comment>
<keyword evidence="19" id="KW-0594">Phospholipid biosynthesis</keyword>
<evidence type="ECO:0000256" key="18">
    <source>
        <dbReference type="ARBA" id="ARBA00023136"/>
    </source>
</evidence>
<dbReference type="PROSITE" id="PS01069">
    <property type="entry name" value="DAGK_PROKAR"/>
    <property type="match status" value="1"/>
</dbReference>
<feature type="transmembrane region" description="Helical" evidence="21">
    <location>
        <begin position="59"/>
        <end position="80"/>
    </location>
</feature>
<evidence type="ECO:0000313" key="22">
    <source>
        <dbReference type="EMBL" id="OOE85674.1"/>
    </source>
</evidence>
<comment type="catalytic activity">
    <reaction evidence="21">
        <text>a 1,2-diacyl-sn-glycerol + ATP = a 1,2-diacyl-sn-glycero-3-phosphate + ADP + H(+)</text>
        <dbReference type="Rhea" id="RHEA:10272"/>
        <dbReference type="ChEBI" id="CHEBI:15378"/>
        <dbReference type="ChEBI" id="CHEBI:17815"/>
        <dbReference type="ChEBI" id="CHEBI:30616"/>
        <dbReference type="ChEBI" id="CHEBI:58608"/>
        <dbReference type="ChEBI" id="CHEBI:456216"/>
        <dbReference type="EC" id="2.7.1.107"/>
    </reaction>
</comment>
<evidence type="ECO:0000256" key="14">
    <source>
        <dbReference type="ARBA" id="ARBA00022840"/>
    </source>
</evidence>
<gene>
    <name evidence="22" type="ORF">BZG73_07345</name>
</gene>
<evidence type="ECO:0000256" key="4">
    <source>
        <dbReference type="ARBA" id="ARBA00012133"/>
    </source>
</evidence>
<dbReference type="InterPro" id="IPR036945">
    <property type="entry name" value="DAGK_sf"/>
</dbReference>
<evidence type="ECO:0000256" key="12">
    <source>
        <dbReference type="ARBA" id="ARBA00022741"/>
    </source>
</evidence>
<keyword evidence="9 21" id="KW-0808">Transferase</keyword>
<name>A0ABX3K9V2_9GAMM</name>
<keyword evidence="10 21" id="KW-0812">Transmembrane</keyword>
<dbReference type="InterPro" id="IPR033718">
    <property type="entry name" value="DAGK_prok"/>
</dbReference>
<keyword evidence="11" id="KW-0479">Metal-binding</keyword>
<evidence type="ECO:0000256" key="16">
    <source>
        <dbReference type="ARBA" id="ARBA00022989"/>
    </source>
</evidence>
<evidence type="ECO:0000256" key="13">
    <source>
        <dbReference type="ARBA" id="ARBA00022777"/>
    </source>
</evidence>
<keyword evidence="23" id="KW-1185">Reference proteome</keyword>
<evidence type="ECO:0000256" key="1">
    <source>
        <dbReference type="ARBA" id="ARBA00001946"/>
    </source>
</evidence>
<keyword evidence="16 21" id="KW-1133">Transmembrane helix</keyword>
<keyword evidence="6" id="KW-1003">Cell membrane</keyword>
<protein>
    <recommendedName>
        <fullName evidence="5 21">Diacylglycerol kinase</fullName>
        <ecNumber evidence="4 21">2.7.1.107</ecNumber>
    </recommendedName>
</protein>
<dbReference type="PANTHER" id="PTHR34299:SF1">
    <property type="entry name" value="DIACYLGLYCEROL KINASE"/>
    <property type="match status" value="1"/>
</dbReference>
<keyword evidence="8 21" id="KW-0997">Cell inner membrane</keyword>
<keyword evidence="17 21" id="KW-0443">Lipid metabolism</keyword>
<proteinExistence type="inferred from homology"/>
<evidence type="ECO:0000256" key="6">
    <source>
        <dbReference type="ARBA" id="ARBA00022475"/>
    </source>
</evidence>
<evidence type="ECO:0000256" key="7">
    <source>
        <dbReference type="ARBA" id="ARBA00022516"/>
    </source>
</evidence>
<accession>A0ABX3K9V2</accession>
<keyword evidence="7" id="KW-0444">Lipid biosynthesis</keyword>
<keyword evidence="15" id="KW-0460">Magnesium</keyword>
<dbReference type="Pfam" id="PF01219">
    <property type="entry name" value="DAGK_prokar"/>
    <property type="match status" value="1"/>
</dbReference>
<evidence type="ECO:0000256" key="20">
    <source>
        <dbReference type="ARBA" id="ARBA00023264"/>
    </source>
</evidence>
<dbReference type="EC" id="2.7.1.107" evidence="4 21"/>
<evidence type="ECO:0000256" key="17">
    <source>
        <dbReference type="ARBA" id="ARBA00023098"/>
    </source>
</evidence>
<dbReference type="CDD" id="cd14264">
    <property type="entry name" value="DAGK_IM"/>
    <property type="match status" value="1"/>
</dbReference>
<evidence type="ECO:0000256" key="8">
    <source>
        <dbReference type="ARBA" id="ARBA00022519"/>
    </source>
</evidence>
<evidence type="ECO:0000256" key="11">
    <source>
        <dbReference type="ARBA" id="ARBA00022723"/>
    </source>
</evidence>
<keyword evidence="14 21" id="KW-0067">ATP-binding</keyword>
<dbReference type="Proteomes" id="UP000189410">
    <property type="component" value="Unassembled WGS sequence"/>
</dbReference>
<sequence>MKPGYKGIKRIFKATEFSIKGLKAAWKNEAAFRQEILLALILVPLALLMPIALLTKLILIGSLLLVLIVELINSAIEAVVDRIGNEHHELSGQAKDIGSSAVLLTLILALLTWLSVIVDFIIQG</sequence>
<evidence type="ECO:0000256" key="3">
    <source>
        <dbReference type="ARBA" id="ARBA00005967"/>
    </source>
</evidence>
<feature type="transmembrane region" description="Helical" evidence="21">
    <location>
        <begin position="101"/>
        <end position="122"/>
    </location>
</feature>
<organism evidence="22 23">
    <name type="scientific">Salinivibrio siamensis</name>
    <dbReference type="NCBI Taxonomy" id="414286"/>
    <lineage>
        <taxon>Bacteria</taxon>
        <taxon>Pseudomonadati</taxon>
        <taxon>Pseudomonadota</taxon>
        <taxon>Gammaproteobacteria</taxon>
        <taxon>Vibrionales</taxon>
        <taxon>Vibrionaceae</taxon>
        <taxon>Salinivibrio</taxon>
    </lineage>
</organism>
<evidence type="ECO:0000256" key="10">
    <source>
        <dbReference type="ARBA" id="ARBA00022692"/>
    </source>
</evidence>
<keyword evidence="12 21" id="KW-0547">Nucleotide-binding</keyword>
<dbReference type="PANTHER" id="PTHR34299">
    <property type="entry name" value="DIACYLGLYCEROL KINASE"/>
    <property type="match status" value="1"/>
</dbReference>
<comment type="cofactor">
    <cofactor evidence="1">
        <name>Mg(2+)</name>
        <dbReference type="ChEBI" id="CHEBI:18420"/>
    </cofactor>
</comment>
<evidence type="ECO:0000256" key="9">
    <source>
        <dbReference type="ARBA" id="ARBA00022679"/>
    </source>
</evidence>
<evidence type="ECO:0000256" key="21">
    <source>
        <dbReference type="RuleBase" id="RU363065"/>
    </source>
</evidence>
<dbReference type="EMBL" id="MUFB01000011">
    <property type="protein sequence ID" value="OOE85674.1"/>
    <property type="molecule type" value="Genomic_DNA"/>
</dbReference>
<dbReference type="Gene3D" id="1.10.287.3610">
    <property type="match status" value="1"/>
</dbReference>
<evidence type="ECO:0000256" key="15">
    <source>
        <dbReference type="ARBA" id="ARBA00022842"/>
    </source>
</evidence>
<keyword evidence="18 21" id="KW-0472">Membrane</keyword>
<keyword evidence="20 21" id="KW-1208">Phospholipid metabolism</keyword>
<comment type="subcellular location">
    <subcellularLocation>
        <location evidence="2 21">Cell inner membrane</location>
        <topology evidence="2 21">Multi-pass membrane protein</topology>
    </subcellularLocation>
</comment>
<evidence type="ECO:0000256" key="19">
    <source>
        <dbReference type="ARBA" id="ARBA00023209"/>
    </source>
</evidence>
<dbReference type="RefSeq" id="WP_077667989.1">
    <property type="nucleotide sequence ID" value="NZ_MUFB01000011.1"/>
</dbReference>
<dbReference type="GO" id="GO:0016301">
    <property type="term" value="F:kinase activity"/>
    <property type="evidence" value="ECO:0007669"/>
    <property type="project" value="UniProtKB-KW"/>
</dbReference>
<evidence type="ECO:0000256" key="2">
    <source>
        <dbReference type="ARBA" id="ARBA00004429"/>
    </source>
</evidence>
<keyword evidence="13 21" id="KW-0418">Kinase</keyword>
<evidence type="ECO:0000256" key="5">
    <source>
        <dbReference type="ARBA" id="ARBA00017575"/>
    </source>
</evidence>
<reference evidence="22 23" key="1">
    <citation type="journal article" date="2017" name="Genome Announc.">
        <title>Draft Genome Sequences of Salinivibrio proteolyticus, Salinivibrio sharmensis, Salinivibrio siamensis, Salinivibrio costicola subsp. alcaliphilus, Salinivibrio costicola subsp. vallismortis, and 29 New Isolates Belonging to the Genus Salinivibrio.</title>
        <authorList>
            <person name="Lopez-Hermoso C."/>
            <person name="de la Haba R.R."/>
            <person name="Sanchez-Porro C."/>
            <person name="Bayliss S.C."/>
            <person name="Feil E.J."/>
            <person name="Ventosa A."/>
        </authorList>
    </citation>
    <scope>NUCLEOTIDE SEQUENCE [LARGE SCALE GENOMIC DNA]</scope>
    <source>
        <strain evidence="22 23">JCM 14472</strain>
    </source>
</reference>
<comment type="function">
    <text evidence="21">Catalyzes the ATP-dependent phosphorylation of sn-l,2-diacylglycerol (DAG) to phosphatidic acid. Involved in the recycling of diacylglycerol produced as a by-product during membrane-derived oligosaccharide (MDO) biosynthesis.</text>
</comment>
<evidence type="ECO:0000313" key="23">
    <source>
        <dbReference type="Proteomes" id="UP000189410"/>
    </source>
</evidence>